<evidence type="ECO:0000313" key="2">
    <source>
        <dbReference type="EMBL" id="KAF1921560.1"/>
    </source>
</evidence>
<keyword evidence="2" id="KW-0808">Transferase</keyword>
<dbReference type="Proteomes" id="UP000800096">
    <property type="component" value="Unassembled WGS sequence"/>
</dbReference>
<dbReference type="Gene3D" id="3.90.1200.10">
    <property type="match status" value="1"/>
</dbReference>
<keyword evidence="2" id="KW-0418">Kinase</keyword>
<dbReference type="Pfam" id="PF01636">
    <property type="entry name" value="APH"/>
    <property type="match status" value="1"/>
</dbReference>
<dbReference type="InterPro" id="IPR011009">
    <property type="entry name" value="Kinase-like_dom_sf"/>
</dbReference>
<protein>
    <submittedName>
        <fullName evidence="2">Kinase-like domain-containing protein</fullName>
    </submittedName>
</protein>
<organism evidence="2 3">
    <name type="scientific">Ampelomyces quisqualis</name>
    <name type="common">Powdery mildew agent</name>
    <dbReference type="NCBI Taxonomy" id="50730"/>
    <lineage>
        <taxon>Eukaryota</taxon>
        <taxon>Fungi</taxon>
        <taxon>Dikarya</taxon>
        <taxon>Ascomycota</taxon>
        <taxon>Pezizomycotina</taxon>
        <taxon>Dothideomycetes</taxon>
        <taxon>Pleosporomycetidae</taxon>
        <taxon>Pleosporales</taxon>
        <taxon>Pleosporineae</taxon>
        <taxon>Phaeosphaeriaceae</taxon>
        <taxon>Ampelomyces</taxon>
    </lineage>
</organism>
<dbReference type="GO" id="GO:0005524">
    <property type="term" value="F:ATP binding"/>
    <property type="evidence" value="ECO:0007669"/>
    <property type="project" value="InterPro"/>
</dbReference>
<dbReference type="PANTHER" id="PTHR21310:SF39">
    <property type="entry name" value="AMINOGLYCOSIDE PHOSPHOTRANSFERASE DOMAIN-CONTAINING PROTEIN"/>
    <property type="match status" value="1"/>
</dbReference>
<dbReference type="InterPro" id="IPR051678">
    <property type="entry name" value="AGP_Transferase"/>
</dbReference>
<sequence>MMMEPYVDPAARSPSTTFPLDGATFDISTMPEQDLVAYGKVAPVLHSLARTRVVRLSKTLVLKFGTTVLASEGETMKYVAANFPGVRLPQVYRCFNVEHSSSYSGLEGYVVMDYIEGPSLDTCWDELSLRLRESVVEQVAAMVAQLQSVRCDHPGVIGGGISRGMWFSDYGAGPFPTKEVFQKWITWKLNMSKHYKQALPDTLPLQCPYFVLVHGDLSPRNLVLDASNQVWLIDWGCAGFYPPIFETASAKHQTKFKSFSQLLLPLIYNHPEELMQLEDCSYGINRVPFSLPPEMGSESEEDT</sequence>
<dbReference type="EMBL" id="ML979132">
    <property type="protein sequence ID" value="KAF1921560.1"/>
    <property type="molecule type" value="Genomic_DNA"/>
</dbReference>
<proteinExistence type="predicted"/>
<dbReference type="CDD" id="cd05120">
    <property type="entry name" value="APH_ChoK_like"/>
    <property type="match status" value="1"/>
</dbReference>
<evidence type="ECO:0000259" key="1">
    <source>
        <dbReference type="PROSITE" id="PS50011"/>
    </source>
</evidence>
<gene>
    <name evidence="2" type="ORF">BDU57DRAFT_510432</name>
</gene>
<reference evidence="2" key="1">
    <citation type="journal article" date="2020" name="Stud. Mycol.">
        <title>101 Dothideomycetes genomes: a test case for predicting lifestyles and emergence of pathogens.</title>
        <authorList>
            <person name="Haridas S."/>
            <person name="Albert R."/>
            <person name="Binder M."/>
            <person name="Bloem J."/>
            <person name="Labutti K."/>
            <person name="Salamov A."/>
            <person name="Andreopoulos B."/>
            <person name="Baker S."/>
            <person name="Barry K."/>
            <person name="Bills G."/>
            <person name="Bluhm B."/>
            <person name="Cannon C."/>
            <person name="Castanera R."/>
            <person name="Culley D."/>
            <person name="Daum C."/>
            <person name="Ezra D."/>
            <person name="Gonzalez J."/>
            <person name="Henrissat B."/>
            <person name="Kuo A."/>
            <person name="Liang C."/>
            <person name="Lipzen A."/>
            <person name="Lutzoni F."/>
            <person name="Magnuson J."/>
            <person name="Mondo S."/>
            <person name="Nolan M."/>
            <person name="Ohm R."/>
            <person name="Pangilinan J."/>
            <person name="Park H.-J."/>
            <person name="Ramirez L."/>
            <person name="Alfaro M."/>
            <person name="Sun H."/>
            <person name="Tritt A."/>
            <person name="Yoshinaga Y."/>
            <person name="Zwiers L.-H."/>
            <person name="Turgeon B."/>
            <person name="Goodwin S."/>
            <person name="Spatafora J."/>
            <person name="Crous P."/>
            <person name="Grigoriev I."/>
        </authorList>
    </citation>
    <scope>NUCLEOTIDE SEQUENCE</scope>
    <source>
        <strain evidence="2">HMLAC05119</strain>
    </source>
</reference>
<feature type="domain" description="Protein kinase" evidence="1">
    <location>
        <begin position="30"/>
        <end position="303"/>
    </location>
</feature>
<dbReference type="InterPro" id="IPR000719">
    <property type="entry name" value="Prot_kinase_dom"/>
</dbReference>
<dbReference type="PANTHER" id="PTHR21310">
    <property type="entry name" value="AMINOGLYCOSIDE PHOSPHOTRANSFERASE-RELATED-RELATED"/>
    <property type="match status" value="1"/>
</dbReference>
<accession>A0A6A5R329</accession>
<dbReference type="PROSITE" id="PS50011">
    <property type="entry name" value="PROTEIN_KINASE_DOM"/>
    <property type="match status" value="1"/>
</dbReference>
<dbReference type="GO" id="GO:0004672">
    <property type="term" value="F:protein kinase activity"/>
    <property type="evidence" value="ECO:0007669"/>
    <property type="project" value="InterPro"/>
</dbReference>
<dbReference type="AlphaFoldDB" id="A0A6A5R329"/>
<dbReference type="SUPFAM" id="SSF56112">
    <property type="entry name" value="Protein kinase-like (PK-like)"/>
    <property type="match status" value="1"/>
</dbReference>
<dbReference type="OrthoDB" id="3250044at2759"/>
<dbReference type="InterPro" id="IPR002575">
    <property type="entry name" value="Aminoglycoside_PTrfase"/>
</dbReference>
<evidence type="ECO:0000313" key="3">
    <source>
        <dbReference type="Proteomes" id="UP000800096"/>
    </source>
</evidence>
<name>A0A6A5R329_AMPQU</name>
<keyword evidence="3" id="KW-1185">Reference proteome</keyword>